<proteinExistence type="predicted"/>
<dbReference type="RefSeq" id="WP_284722361.1">
    <property type="nucleotide sequence ID" value="NZ_BSND01000003.1"/>
</dbReference>
<organism evidence="1 2">
    <name type="scientific">Methylophaga thalassica</name>
    <dbReference type="NCBI Taxonomy" id="40223"/>
    <lineage>
        <taxon>Bacteria</taxon>
        <taxon>Pseudomonadati</taxon>
        <taxon>Pseudomonadota</taxon>
        <taxon>Gammaproteobacteria</taxon>
        <taxon>Thiotrichales</taxon>
        <taxon>Piscirickettsiaceae</taxon>
        <taxon>Methylophaga</taxon>
    </lineage>
</organism>
<accession>A0ABQ5TR56</accession>
<name>A0ABQ5TR56_9GAMM</name>
<dbReference type="EMBL" id="BSND01000003">
    <property type="protein sequence ID" value="GLP98702.1"/>
    <property type="molecule type" value="Genomic_DNA"/>
</dbReference>
<dbReference type="Proteomes" id="UP001161423">
    <property type="component" value="Unassembled WGS sequence"/>
</dbReference>
<reference evidence="1" key="1">
    <citation type="journal article" date="2014" name="Int. J. Syst. Evol. Microbiol.">
        <title>Complete genome of a new Firmicutes species belonging to the dominant human colonic microbiota ('Ruminococcus bicirculans') reveals two chromosomes and a selective capacity to utilize plant glucans.</title>
        <authorList>
            <consortium name="NISC Comparative Sequencing Program"/>
            <person name="Wegmann U."/>
            <person name="Louis P."/>
            <person name="Goesmann A."/>
            <person name="Henrissat B."/>
            <person name="Duncan S.H."/>
            <person name="Flint H.J."/>
        </authorList>
    </citation>
    <scope>NUCLEOTIDE SEQUENCE</scope>
    <source>
        <strain evidence="1">NBRC 102424</strain>
    </source>
</reference>
<evidence type="ECO:0000313" key="1">
    <source>
        <dbReference type="EMBL" id="GLP98702.1"/>
    </source>
</evidence>
<evidence type="ECO:0000313" key="2">
    <source>
        <dbReference type="Proteomes" id="UP001161423"/>
    </source>
</evidence>
<reference evidence="1" key="2">
    <citation type="submission" date="2023-01" db="EMBL/GenBank/DDBJ databases">
        <title>Draft genome sequence of Methylophaga thalassica strain NBRC 102424.</title>
        <authorList>
            <person name="Sun Q."/>
            <person name="Mori K."/>
        </authorList>
    </citation>
    <scope>NUCLEOTIDE SEQUENCE</scope>
    <source>
        <strain evidence="1">NBRC 102424</strain>
    </source>
</reference>
<sequence length="231" mass="26119">MRIIKQVSVNGLSQQLVEDQVRAELNTPGRAILTLVANTAIQKGKLVTYEVGYSQQPSLQRWFIGFVDSVVPMGDKRVKCFCRELSAALIHDISLQLRHVTLREVLTEVNKLTGLNFSTPDIAYANTKVSHFFHLGSGYQMMAMLGRVFNIPDYLWQQQGNGVIYVGSWADSRWAQMKNISLPQKLFDQQQATNSARVAIMPQLRPGMRINGNRISEITLKANHMELVWNS</sequence>
<keyword evidence="2" id="KW-1185">Reference proteome</keyword>
<comment type="caution">
    <text evidence="1">The sequence shown here is derived from an EMBL/GenBank/DDBJ whole genome shotgun (WGS) entry which is preliminary data.</text>
</comment>
<protein>
    <submittedName>
        <fullName evidence="1">Uncharacterized protein</fullName>
    </submittedName>
</protein>
<gene>
    <name evidence="1" type="ORF">GCM10007891_05560</name>
</gene>